<evidence type="ECO:0000256" key="3">
    <source>
        <dbReference type="RuleBase" id="RU363015"/>
    </source>
</evidence>
<keyword evidence="5" id="KW-1185">Reference proteome</keyword>
<evidence type="ECO:0000313" key="5">
    <source>
        <dbReference type="Proteomes" id="UP000470771"/>
    </source>
</evidence>
<dbReference type="PANTHER" id="PTHR31223:SF70">
    <property type="entry name" value="LOG FAMILY PROTEIN YJL055W"/>
    <property type="match status" value="1"/>
</dbReference>
<dbReference type="SUPFAM" id="SSF102405">
    <property type="entry name" value="MCP/YpsA-like"/>
    <property type="match status" value="1"/>
</dbReference>
<dbReference type="Proteomes" id="UP000470771">
    <property type="component" value="Unassembled WGS sequence"/>
</dbReference>
<dbReference type="GO" id="GO:0005829">
    <property type="term" value="C:cytosol"/>
    <property type="evidence" value="ECO:0007669"/>
    <property type="project" value="TreeGrafter"/>
</dbReference>
<dbReference type="GO" id="GO:0009691">
    <property type="term" value="P:cytokinin biosynthetic process"/>
    <property type="evidence" value="ECO:0007669"/>
    <property type="project" value="UniProtKB-UniRule"/>
</dbReference>
<keyword evidence="3" id="KW-0378">Hydrolase</keyword>
<dbReference type="Pfam" id="PF03641">
    <property type="entry name" value="Lysine_decarbox"/>
    <property type="match status" value="1"/>
</dbReference>
<comment type="caution">
    <text evidence="4">The sequence shown here is derived from an EMBL/GenBank/DDBJ whole genome shotgun (WGS) entry which is preliminary data.</text>
</comment>
<organism evidence="4 5">
    <name type="scientific">Acidiluteibacter ferrifornacis</name>
    <dbReference type="NCBI Taxonomy" id="2692424"/>
    <lineage>
        <taxon>Bacteria</taxon>
        <taxon>Pseudomonadati</taxon>
        <taxon>Bacteroidota</taxon>
        <taxon>Flavobacteriia</taxon>
        <taxon>Flavobacteriales</taxon>
        <taxon>Cryomorphaceae</taxon>
        <taxon>Acidiluteibacter</taxon>
    </lineage>
</organism>
<dbReference type="InterPro" id="IPR005269">
    <property type="entry name" value="LOG"/>
</dbReference>
<dbReference type="EC" id="3.2.2.n1" evidence="3"/>
<gene>
    <name evidence="4" type="ORF">GQN54_09705</name>
</gene>
<comment type="similarity">
    <text evidence="2 3">Belongs to the LOG family.</text>
</comment>
<dbReference type="Gene3D" id="3.40.50.450">
    <property type="match status" value="1"/>
</dbReference>
<reference evidence="4 5" key="1">
    <citation type="submission" date="2019-12" db="EMBL/GenBank/DDBJ databases">
        <authorList>
            <person name="Zhao J."/>
        </authorList>
    </citation>
    <scope>NUCLEOTIDE SEQUENCE [LARGE SCALE GENOMIC DNA]</scope>
    <source>
        <strain evidence="4 5">S-15</strain>
    </source>
</reference>
<dbReference type="PANTHER" id="PTHR31223">
    <property type="entry name" value="LOG FAMILY PROTEIN YJL055W"/>
    <property type="match status" value="1"/>
</dbReference>
<evidence type="ECO:0000256" key="1">
    <source>
        <dbReference type="ARBA" id="ARBA00000274"/>
    </source>
</evidence>
<name>A0A6N9NLN7_9FLAO</name>
<dbReference type="EMBL" id="WWNE01000007">
    <property type="protein sequence ID" value="NBG66391.1"/>
    <property type="molecule type" value="Genomic_DNA"/>
</dbReference>
<sequence length="193" mass="21473">MKSIAVFCASSSGVNPIHLETAYQLGKYLAQHQYTLIYGGASVGCMGALAKGAMENRGKVIGVLPHFLNKREVAATHVSELIMVESMHERKLKMHELSDGIITLPGGYGTMEELFEMMTWGQLGLHQKPMAILNTNGFYSPLLHQLKLMQQEEMVQSRFVEMLIVKESVSQLIEAMEKYTAPEAIELLNVKTT</sequence>
<keyword evidence="3" id="KW-0203">Cytokinin biosynthesis</keyword>
<dbReference type="AlphaFoldDB" id="A0A6N9NLN7"/>
<accession>A0A6N9NLN7</accession>
<protein>
    <recommendedName>
        <fullName evidence="3">Cytokinin riboside 5'-monophosphate phosphoribohydrolase</fullName>
        <ecNumber evidence="3">3.2.2.n1</ecNumber>
    </recommendedName>
</protein>
<dbReference type="GO" id="GO:0008714">
    <property type="term" value="F:AMP nucleosidase activity"/>
    <property type="evidence" value="ECO:0007669"/>
    <property type="project" value="UniProtKB-EC"/>
</dbReference>
<evidence type="ECO:0000256" key="2">
    <source>
        <dbReference type="ARBA" id="ARBA00006763"/>
    </source>
</evidence>
<evidence type="ECO:0000313" key="4">
    <source>
        <dbReference type="EMBL" id="NBG66391.1"/>
    </source>
</evidence>
<dbReference type="RefSeq" id="WP_160633342.1">
    <property type="nucleotide sequence ID" value="NZ_WWNE01000007.1"/>
</dbReference>
<comment type="catalytic activity">
    <reaction evidence="1">
        <text>AMP + H2O = D-ribose 5-phosphate + adenine</text>
        <dbReference type="Rhea" id="RHEA:20129"/>
        <dbReference type="ChEBI" id="CHEBI:15377"/>
        <dbReference type="ChEBI" id="CHEBI:16708"/>
        <dbReference type="ChEBI" id="CHEBI:78346"/>
        <dbReference type="ChEBI" id="CHEBI:456215"/>
        <dbReference type="EC" id="3.2.2.4"/>
    </reaction>
</comment>
<dbReference type="NCBIfam" id="TIGR00730">
    <property type="entry name" value="Rossman fold protein, TIGR00730 family"/>
    <property type="match status" value="1"/>
</dbReference>
<proteinExistence type="inferred from homology"/>
<dbReference type="InterPro" id="IPR031100">
    <property type="entry name" value="LOG_fam"/>
</dbReference>